<organism evidence="1 2">
    <name type="scientific">Desulfosarcina ovata subsp. sediminis</name>
    <dbReference type="NCBI Taxonomy" id="885957"/>
    <lineage>
        <taxon>Bacteria</taxon>
        <taxon>Pseudomonadati</taxon>
        <taxon>Thermodesulfobacteriota</taxon>
        <taxon>Desulfobacteria</taxon>
        <taxon>Desulfobacterales</taxon>
        <taxon>Desulfosarcinaceae</taxon>
        <taxon>Desulfosarcina</taxon>
    </lineage>
</organism>
<gene>
    <name evidence="1" type="ORF">DSCO28_53900</name>
</gene>
<dbReference type="AlphaFoldDB" id="A0A5K7ZXB6"/>
<proteinExistence type="predicted"/>
<dbReference type="EMBL" id="AP021876">
    <property type="protein sequence ID" value="BBO84824.1"/>
    <property type="molecule type" value="Genomic_DNA"/>
</dbReference>
<name>A0A5K7ZXB6_9BACT</name>
<dbReference type="KEGG" id="dov:DSCO28_53900"/>
<accession>A0A5K7ZXB6</accession>
<protein>
    <submittedName>
        <fullName evidence="1">Uncharacterized protein</fullName>
    </submittedName>
</protein>
<dbReference type="Proteomes" id="UP000425960">
    <property type="component" value="Chromosome"/>
</dbReference>
<evidence type="ECO:0000313" key="1">
    <source>
        <dbReference type="EMBL" id="BBO84824.1"/>
    </source>
</evidence>
<evidence type="ECO:0000313" key="2">
    <source>
        <dbReference type="Proteomes" id="UP000425960"/>
    </source>
</evidence>
<sequence length="81" mass="9572">MRIAQLPEAETCVYKKLGMHNNSIPEQFQFGKIQLYYVKDDRITLSKLLRNFDTITSLNITSRYFYISKWQAWLGCVDCSQ</sequence>
<reference evidence="1 2" key="1">
    <citation type="submission" date="2019-11" db="EMBL/GenBank/DDBJ databases">
        <title>Comparative genomics of hydrocarbon-degrading Desulfosarcina strains.</title>
        <authorList>
            <person name="Watanabe M."/>
            <person name="Kojima H."/>
            <person name="Fukui M."/>
        </authorList>
    </citation>
    <scope>NUCLEOTIDE SEQUENCE [LARGE SCALE GENOMIC DNA]</scope>
    <source>
        <strain evidence="1 2">28bB2T</strain>
    </source>
</reference>